<sequence>MKNRIISLATLILLPFGAMAAESSSYVIFNGSVTPMCGWEGQGIQAGVLGYDEEYTDIPAIAILVNNAGENKATLDYTSDTGILNSNGHLRIKLVPEHGPEYEEQNHNGTFEDVRAGELKFYAKMKKSKHHYPAGQHTVRSTFTVTCE</sequence>
<dbReference type="RefSeq" id="WP_141268978.1">
    <property type="nucleotide sequence ID" value="NZ_BJLH01000002.1"/>
</dbReference>
<comment type="caution">
    <text evidence="2">The sequence shown here is derived from an EMBL/GenBank/DDBJ whole genome shotgun (WGS) entry which is preliminary data.</text>
</comment>
<evidence type="ECO:0008006" key="4">
    <source>
        <dbReference type="Google" id="ProtNLM"/>
    </source>
</evidence>
<dbReference type="OrthoDB" id="9890121at2"/>
<reference evidence="2 3" key="1">
    <citation type="submission" date="2019-06" db="EMBL/GenBank/DDBJ databases">
        <title>Whole genome shotgun sequence of Vibrio comitans NBRC 102076.</title>
        <authorList>
            <person name="Hosoyama A."/>
            <person name="Uohara A."/>
            <person name="Ohji S."/>
            <person name="Ichikawa N."/>
        </authorList>
    </citation>
    <scope>NUCLEOTIDE SEQUENCE [LARGE SCALE GENOMIC DNA]</scope>
    <source>
        <strain evidence="2 3">NBRC 102076</strain>
    </source>
</reference>
<dbReference type="Proteomes" id="UP000318242">
    <property type="component" value="Unassembled WGS sequence"/>
</dbReference>
<dbReference type="AlphaFoldDB" id="A0A4Y3IJC5"/>
<dbReference type="EMBL" id="BJLH01000002">
    <property type="protein sequence ID" value="GEA59275.1"/>
    <property type="molecule type" value="Genomic_DNA"/>
</dbReference>
<evidence type="ECO:0000313" key="3">
    <source>
        <dbReference type="Proteomes" id="UP000318242"/>
    </source>
</evidence>
<name>A0A4Y3IJC5_9VIBR</name>
<evidence type="ECO:0000313" key="2">
    <source>
        <dbReference type="EMBL" id="GEA59275.1"/>
    </source>
</evidence>
<keyword evidence="1" id="KW-0732">Signal</keyword>
<organism evidence="2 3">
    <name type="scientific">Vibrio comitans NBRC 102076</name>
    <dbReference type="NCBI Taxonomy" id="1219078"/>
    <lineage>
        <taxon>Bacteria</taxon>
        <taxon>Pseudomonadati</taxon>
        <taxon>Pseudomonadota</taxon>
        <taxon>Gammaproteobacteria</taxon>
        <taxon>Vibrionales</taxon>
        <taxon>Vibrionaceae</taxon>
        <taxon>Vibrio</taxon>
    </lineage>
</organism>
<feature type="chain" id="PRO_5021425248" description="Fimbrial protein" evidence="1">
    <location>
        <begin position="21"/>
        <end position="148"/>
    </location>
</feature>
<evidence type="ECO:0000256" key="1">
    <source>
        <dbReference type="SAM" id="SignalP"/>
    </source>
</evidence>
<gene>
    <name evidence="2" type="ORF">VCO01S_04680</name>
</gene>
<feature type="signal peptide" evidence="1">
    <location>
        <begin position="1"/>
        <end position="20"/>
    </location>
</feature>
<proteinExistence type="predicted"/>
<keyword evidence="3" id="KW-1185">Reference proteome</keyword>
<accession>A0A4Y3IJC5</accession>
<protein>
    <recommendedName>
        <fullName evidence="4">Fimbrial protein</fullName>
    </recommendedName>
</protein>